<evidence type="ECO:0000256" key="6">
    <source>
        <dbReference type="ARBA" id="ARBA00022989"/>
    </source>
</evidence>
<dbReference type="GO" id="GO:0005789">
    <property type="term" value="C:endoplasmic reticulum membrane"/>
    <property type="evidence" value="ECO:0007669"/>
    <property type="project" value="UniProtKB-SubCell"/>
</dbReference>
<evidence type="ECO:0000256" key="4">
    <source>
        <dbReference type="ARBA" id="ARBA00022692"/>
    </source>
</evidence>
<dbReference type="RefSeq" id="XP_025828880.1">
    <property type="nucleotide sequence ID" value="XM_025973095.1"/>
</dbReference>
<dbReference type="PANTHER" id="PTHR14467">
    <property type="entry name" value="ARV1"/>
    <property type="match status" value="1"/>
</dbReference>
<dbReference type="GO" id="GO:0005794">
    <property type="term" value="C:Golgi apparatus"/>
    <property type="evidence" value="ECO:0007669"/>
    <property type="project" value="TreeGrafter"/>
</dbReference>
<dbReference type="OrthoDB" id="2192830at2759"/>
<keyword evidence="5 10" id="KW-0256">Endoplasmic reticulum</keyword>
<gene>
    <name evidence="12" type="primary">LOC108734344</name>
</gene>
<dbReference type="GO" id="GO:0032366">
    <property type="term" value="P:intracellular sterol transport"/>
    <property type="evidence" value="ECO:0007669"/>
    <property type="project" value="UniProtKB-UniRule"/>
</dbReference>
<comment type="function">
    <text evidence="10">Mediator of sterol homeostasis involved in sterol uptake, trafficking and distribution into membranes.</text>
</comment>
<keyword evidence="4 10" id="KW-0812">Transmembrane</keyword>
<dbReference type="GeneID" id="108734344"/>
<evidence type="ECO:0000256" key="2">
    <source>
        <dbReference type="ARBA" id="ARBA00009187"/>
    </source>
</evidence>
<evidence type="ECO:0000256" key="10">
    <source>
        <dbReference type="RuleBase" id="RU368065"/>
    </source>
</evidence>
<dbReference type="FunCoup" id="A0A7F5QV06">
    <property type="interactions" value="957"/>
</dbReference>
<dbReference type="GO" id="GO:0016125">
    <property type="term" value="P:sterol metabolic process"/>
    <property type="evidence" value="ECO:0007669"/>
    <property type="project" value="UniProtKB-UniRule"/>
</dbReference>
<keyword evidence="9 10" id="KW-0472">Membrane</keyword>
<feature type="transmembrane region" description="Helical" evidence="10">
    <location>
        <begin position="161"/>
        <end position="178"/>
    </location>
</feature>
<evidence type="ECO:0000256" key="9">
    <source>
        <dbReference type="ARBA" id="ARBA00023136"/>
    </source>
</evidence>
<dbReference type="PANTHER" id="PTHR14467:SF0">
    <property type="entry name" value="PROTEIN ARV1"/>
    <property type="match status" value="1"/>
</dbReference>
<feature type="transmembrane region" description="Helical" evidence="10">
    <location>
        <begin position="217"/>
        <end position="236"/>
    </location>
</feature>
<organism evidence="11 12">
    <name type="scientific">Agrilus planipennis</name>
    <name type="common">Emerald ash borer</name>
    <name type="synonym">Agrilus marcopoli</name>
    <dbReference type="NCBI Taxonomy" id="224129"/>
    <lineage>
        <taxon>Eukaryota</taxon>
        <taxon>Metazoa</taxon>
        <taxon>Ecdysozoa</taxon>
        <taxon>Arthropoda</taxon>
        <taxon>Hexapoda</taxon>
        <taxon>Insecta</taxon>
        <taxon>Pterygota</taxon>
        <taxon>Neoptera</taxon>
        <taxon>Endopterygota</taxon>
        <taxon>Coleoptera</taxon>
        <taxon>Polyphaga</taxon>
        <taxon>Elateriformia</taxon>
        <taxon>Buprestoidea</taxon>
        <taxon>Buprestidae</taxon>
        <taxon>Agrilinae</taxon>
        <taxon>Agrilus</taxon>
    </lineage>
</organism>
<feature type="transmembrane region" description="Helical" evidence="10">
    <location>
        <begin position="190"/>
        <end position="210"/>
    </location>
</feature>
<sequence>MMLNSATKGLDNDQTSNKYICINCGFQVKELYKQYSSNVLKLTVCENCYCEADKYIEFDLVLVIIDLVLLQRESYRHIINNTEFKGLWKLAFLILAMEAYANWSLTPTPTAEITNEFYIGDFKFYRILAGVTVKHACFSISTFLLTYFLTKFYKRKQYSPIILLKTVTLSSFGVFLLLPSVIWDNGVHEFHFTFVLFYTTLSQLFAYEAICNFSKLWSILVIVISTFCKLYSGVLYENVERNILELFPLPF</sequence>
<name>A0A7F5QV06_AGRPL</name>
<evidence type="ECO:0000313" key="11">
    <source>
        <dbReference type="Proteomes" id="UP000192223"/>
    </source>
</evidence>
<feature type="transmembrane region" description="Helical" evidence="10">
    <location>
        <begin position="125"/>
        <end position="149"/>
    </location>
</feature>
<evidence type="ECO:0000256" key="1">
    <source>
        <dbReference type="ARBA" id="ARBA00004477"/>
    </source>
</evidence>
<protein>
    <recommendedName>
        <fullName evidence="10">Protein ARV</fullName>
    </recommendedName>
</protein>
<evidence type="ECO:0000256" key="3">
    <source>
        <dbReference type="ARBA" id="ARBA00022448"/>
    </source>
</evidence>
<dbReference type="GO" id="GO:0006665">
    <property type="term" value="P:sphingolipid metabolic process"/>
    <property type="evidence" value="ECO:0007669"/>
    <property type="project" value="TreeGrafter"/>
</dbReference>
<accession>A0A7F5QV06</accession>
<dbReference type="InterPro" id="IPR007290">
    <property type="entry name" value="Arv1"/>
</dbReference>
<dbReference type="InParanoid" id="A0A7F5QV06"/>
<keyword evidence="6 10" id="KW-1133">Transmembrane helix</keyword>
<dbReference type="AlphaFoldDB" id="A0A7F5QV06"/>
<keyword evidence="8 10" id="KW-0443">Lipid metabolism</keyword>
<dbReference type="CTD" id="64801"/>
<keyword evidence="3 10" id="KW-0813">Transport</keyword>
<comment type="subcellular location">
    <subcellularLocation>
        <location evidence="1 10">Endoplasmic reticulum membrane</location>
        <topology evidence="1 10">Multi-pass membrane protein</topology>
    </subcellularLocation>
</comment>
<evidence type="ECO:0000256" key="7">
    <source>
        <dbReference type="ARBA" id="ARBA00023055"/>
    </source>
</evidence>
<reference evidence="12" key="1">
    <citation type="submission" date="2025-08" db="UniProtKB">
        <authorList>
            <consortium name="RefSeq"/>
        </authorList>
    </citation>
    <scope>IDENTIFICATION</scope>
    <source>
        <tissue evidence="12">Entire body</tissue>
    </source>
</reference>
<dbReference type="Proteomes" id="UP000192223">
    <property type="component" value="Unplaced"/>
</dbReference>
<keyword evidence="7 10" id="KW-0445">Lipid transport</keyword>
<proteinExistence type="inferred from homology"/>
<evidence type="ECO:0000256" key="5">
    <source>
        <dbReference type="ARBA" id="ARBA00022824"/>
    </source>
</evidence>
<evidence type="ECO:0000313" key="12">
    <source>
        <dbReference type="RefSeq" id="XP_025828880.1"/>
    </source>
</evidence>
<dbReference type="GO" id="GO:0032541">
    <property type="term" value="C:cortical endoplasmic reticulum"/>
    <property type="evidence" value="ECO:0007669"/>
    <property type="project" value="TreeGrafter"/>
</dbReference>
<evidence type="ECO:0000256" key="8">
    <source>
        <dbReference type="ARBA" id="ARBA00023098"/>
    </source>
</evidence>
<keyword evidence="11" id="KW-1185">Reference proteome</keyword>
<dbReference type="Pfam" id="PF04161">
    <property type="entry name" value="Arv1"/>
    <property type="match status" value="1"/>
</dbReference>
<comment type="similarity">
    <text evidence="2 10">Belongs to the ARV1 family.</text>
</comment>
<dbReference type="GO" id="GO:0097036">
    <property type="term" value="P:regulation of plasma membrane sterol distribution"/>
    <property type="evidence" value="ECO:0007669"/>
    <property type="project" value="UniProtKB-UniRule"/>
</dbReference>